<dbReference type="OrthoDB" id="791981at2"/>
<dbReference type="Pfam" id="PF00534">
    <property type="entry name" value="Glycos_transf_1"/>
    <property type="match status" value="1"/>
</dbReference>
<dbReference type="GO" id="GO:0016757">
    <property type="term" value="F:glycosyltransferase activity"/>
    <property type="evidence" value="ECO:0007669"/>
    <property type="project" value="InterPro"/>
</dbReference>
<dbReference type="Gene3D" id="3.40.50.2000">
    <property type="entry name" value="Glycogen Phosphorylase B"/>
    <property type="match status" value="2"/>
</dbReference>
<organism evidence="3 4">
    <name type="scientific">Rhodothermus profundi</name>
    <dbReference type="NCBI Taxonomy" id="633813"/>
    <lineage>
        <taxon>Bacteria</taxon>
        <taxon>Pseudomonadati</taxon>
        <taxon>Rhodothermota</taxon>
        <taxon>Rhodothermia</taxon>
        <taxon>Rhodothermales</taxon>
        <taxon>Rhodothermaceae</taxon>
        <taxon>Rhodothermus</taxon>
    </lineage>
</organism>
<dbReference type="Pfam" id="PF13579">
    <property type="entry name" value="Glyco_trans_4_4"/>
    <property type="match status" value="1"/>
</dbReference>
<keyword evidence="3" id="KW-0808">Transferase</keyword>
<accession>A0A1M6PJV3</accession>
<evidence type="ECO:0000313" key="4">
    <source>
        <dbReference type="Proteomes" id="UP000185812"/>
    </source>
</evidence>
<name>A0A1M6PJV3_9BACT</name>
<dbReference type="EMBL" id="FRAU01000001">
    <property type="protein sequence ID" value="SHK08174.1"/>
    <property type="molecule type" value="Genomic_DNA"/>
</dbReference>
<dbReference type="STRING" id="633813.SAMN04488087_0210"/>
<reference evidence="4" key="1">
    <citation type="submission" date="2016-11" db="EMBL/GenBank/DDBJ databases">
        <authorList>
            <person name="Varghese N."/>
            <person name="Submissions S."/>
        </authorList>
    </citation>
    <scope>NUCLEOTIDE SEQUENCE [LARGE SCALE GENOMIC DNA]</scope>
    <source>
        <strain evidence="4">DSM 22212</strain>
    </source>
</reference>
<dbReference type="AlphaFoldDB" id="A0A1M6PJV3"/>
<proteinExistence type="predicted"/>
<feature type="domain" description="Glycosyl transferase family 1" evidence="1">
    <location>
        <begin position="219"/>
        <end position="374"/>
    </location>
</feature>
<feature type="domain" description="Glycosyltransferase subfamily 4-like N-terminal" evidence="2">
    <location>
        <begin position="17"/>
        <end position="192"/>
    </location>
</feature>
<dbReference type="Proteomes" id="UP000185812">
    <property type="component" value="Unassembled WGS sequence"/>
</dbReference>
<dbReference type="PANTHER" id="PTHR12526">
    <property type="entry name" value="GLYCOSYLTRANSFERASE"/>
    <property type="match status" value="1"/>
</dbReference>
<dbReference type="RefSeq" id="WP_072714044.1">
    <property type="nucleotide sequence ID" value="NZ_FRAU01000001.1"/>
</dbReference>
<gene>
    <name evidence="3" type="ORF">SAMN04488087_0210</name>
</gene>
<dbReference type="CDD" id="cd03794">
    <property type="entry name" value="GT4_WbuB-like"/>
    <property type="match status" value="1"/>
</dbReference>
<keyword evidence="4" id="KW-1185">Reference proteome</keyword>
<evidence type="ECO:0000313" key="3">
    <source>
        <dbReference type="EMBL" id="SHK08174.1"/>
    </source>
</evidence>
<protein>
    <submittedName>
        <fullName evidence="3">Glycosyltransferase involved in cell wall bisynthesis</fullName>
    </submittedName>
</protein>
<dbReference type="SUPFAM" id="SSF53756">
    <property type="entry name" value="UDP-Glycosyltransferase/glycogen phosphorylase"/>
    <property type="match status" value="1"/>
</dbReference>
<evidence type="ECO:0000259" key="2">
    <source>
        <dbReference type="Pfam" id="PF13579"/>
    </source>
</evidence>
<evidence type="ECO:0000259" key="1">
    <source>
        <dbReference type="Pfam" id="PF00534"/>
    </source>
</evidence>
<dbReference type="InterPro" id="IPR001296">
    <property type="entry name" value="Glyco_trans_1"/>
</dbReference>
<dbReference type="InterPro" id="IPR028098">
    <property type="entry name" value="Glyco_trans_4-like_N"/>
</dbReference>
<sequence length="400" mass="45168">MLKILINDHCGHPFQVQLSRKLASRGYQVLHTFTAELTTPRGALVRQKDDSPTFEITPIKLGKEFNRYGLLERLRQEYKLGLLVAEKIAHFKPDVVITSNTPLITLKVIDKMCKKYKINRIYWVQDLLGFGIKVNLNKKLPLIGGLLGEYFVWLEKYLLRQSDAIVVITEDFLSTCDRAGVTRDRVSVIYNWAPLDELPVLDKKNAWTQDHGVVHTFNFLYSGTLGMKHNPDLLIELAQHFKCEPTVRIIVASEGIGANYLSKKKKELALNNLMLLPFQDYHQLPRMLAAADVLVALLEPDAGVFAVPSKVLTYLCAGRPLLLAVPPENLAARIVSEHGAGKVVPPNDPKAFVEAAWTLYKNANLRKVMAKKGRTYAEEHFDIEQIADKFETIIKCAVKI</sequence>